<feature type="region of interest" description="Disordered" evidence="5">
    <location>
        <begin position="103"/>
        <end position="122"/>
    </location>
</feature>
<evidence type="ECO:0000313" key="7">
    <source>
        <dbReference type="EMBL" id="CAK9016038.1"/>
    </source>
</evidence>
<reference evidence="7 8" key="1">
    <citation type="submission" date="2024-02" db="EMBL/GenBank/DDBJ databases">
        <authorList>
            <person name="Chen Y."/>
            <person name="Shah S."/>
            <person name="Dougan E. K."/>
            <person name="Thang M."/>
            <person name="Chan C."/>
        </authorList>
    </citation>
    <scope>NUCLEOTIDE SEQUENCE [LARGE SCALE GENOMIC DNA]</scope>
</reference>
<evidence type="ECO:0000256" key="2">
    <source>
        <dbReference type="ARBA" id="ARBA00022771"/>
    </source>
</evidence>
<evidence type="ECO:0000259" key="6">
    <source>
        <dbReference type="PROSITE" id="PS50103"/>
    </source>
</evidence>
<keyword evidence="1 4" id="KW-0479">Metal-binding</keyword>
<evidence type="ECO:0000256" key="5">
    <source>
        <dbReference type="SAM" id="MobiDB-lite"/>
    </source>
</evidence>
<feature type="region of interest" description="Disordered" evidence="5">
    <location>
        <begin position="291"/>
        <end position="339"/>
    </location>
</feature>
<evidence type="ECO:0000256" key="4">
    <source>
        <dbReference type="PROSITE-ProRule" id="PRU00723"/>
    </source>
</evidence>
<dbReference type="SUPFAM" id="SSF90229">
    <property type="entry name" value="CCCH zinc finger"/>
    <property type="match status" value="1"/>
</dbReference>
<accession>A0ABP0JPH8</accession>
<organism evidence="7 8">
    <name type="scientific">Durusdinium trenchii</name>
    <dbReference type="NCBI Taxonomy" id="1381693"/>
    <lineage>
        <taxon>Eukaryota</taxon>
        <taxon>Sar</taxon>
        <taxon>Alveolata</taxon>
        <taxon>Dinophyceae</taxon>
        <taxon>Suessiales</taxon>
        <taxon>Symbiodiniaceae</taxon>
        <taxon>Durusdinium</taxon>
    </lineage>
</organism>
<feature type="zinc finger region" description="C3H1-type" evidence="4">
    <location>
        <begin position="254"/>
        <end position="277"/>
    </location>
</feature>
<evidence type="ECO:0000313" key="8">
    <source>
        <dbReference type="Proteomes" id="UP001642484"/>
    </source>
</evidence>
<dbReference type="InterPro" id="IPR000571">
    <property type="entry name" value="Znf_CCCH"/>
</dbReference>
<feature type="domain" description="C3H1-type" evidence="6">
    <location>
        <begin position="254"/>
        <end position="277"/>
    </location>
</feature>
<keyword evidence="2 4" id="KW-0863">Zinc-finger</keyword>
<proteinExistence type="predicted"/>
<name>A0ABP0JPH8_9DINO</name>
<keyword evidence="3 4" id="KW-0862">Zinc</keyword>
<dbReference type="InterPro" id="IPR041367">
    <property type="entry name" value="Znf-CCCH_4"/>
</dbReference>
<evidence type="ECO:0000256" key="3">
    <source>
        <dbReference type="ARBA" id="ARBA00022833"/>
    </source>
</evidence>
<dbReference type="Pfam" id="PF18044">
    <property type="entry name" value="zf-CCCH_4"/>
    <property type="match status" value="1"/>
</dbReference>
<dbReference type="PROSITE" id="PS50103">
    <property type="entry name" value="ZF_C3H1"/>
    <property type="match status" value="1"/>
</dbReference>
<evidence type="ECO:0000256" key="1">
    <source>
        <dbReference type="ARBA" id="ARBA00022723"/>
    </source>
</evidence>
<dbReference type="Proteomes" id="UP001642484">
    <property type="component" value="Unassembled WGS sequence"/>
</dbReference>
<dbReference type="InterPro" id="IPR036855">
    <property type="entry name" value="Znf_CCCH_sf"/>
</dbReference>
<protein>
    <recommendedName>
        <fullName evidence="6">C3H1-type domain-containing protein</fullName>
    </recommendedName>
</protein>
<feature type="compositionally biased region" description="Basic and acidic residues" evidence="5">
    <location>
        <begin position="293"/>
        <end position="313"/>
    </location>
</feature>
<comment type="caution">
    <text evidence="7">The sequence shown here is derived from an EMBL/GenBank/DDBJ whole genome shotgun (WGS) entry which is preliminary data.</text>
</comment>
<dbReference type="EMBL" id="CAXAMN010005991">
    <property type="protein sequence ID" value="CAK9016038.1"/>
    <property type="molecule type" value="Genomic_DNA"/>
</dbReference>
<gene>
    <name evidence="7" type="ORF">CCMP2556_LOCUS12334</name>
</gene>
<sequence length="418" mass="45601">MGMGTTSGLQALLPQVPGALPVAWQFHPCQGIQVEEMVELGNNSRFFLNGVSPVNPWSAEKMKTQGESGHEKREDPVEALRRQCLQDAEQQFLVGLQKTHNPEQAVSDSYKSAPEIPGGGGAGGETSISVAVSAWHQSGAQWLVKLFLVMGDFMDEEDLGGLAMVETLRVSDHLAKSGAQTAYRLSLCRQQLQVDTRPSMDSVKTFAEMLQARRRRCWWPPQPWGMGSNSMWNGAVNNATTVDVETKNVGDKHACRFWRTDQGCRRGDRCKFEHSRLNAKENRRFYCSGAGHSKKDCPRLISKKEPDTEDAKKLAKVTGKGKPSSPEKGSAETVVSSPEVPRDEKAAALLKSLRALSLKAVRLKFLDGVGEKQATEAFGLLDGGATHPLRTARPGELDHAVQSGECGASSWFCDPSPG</sequence>
<dbReference type="SMART" id="SM00356">
    <property type="entry name" value="ZnF_C3H1"/>
    <property type="match status" value="1"/>
</dbReference>
<keyword evidence="8" id="KW-1185">Reference proteome</keyword>